<accession>A0A3M7SZA2</accession>
<dbReference type="Proteomes" id="UP000276133">
    <property type="component" value="Unassembled WGS sequence"/>
</dbReference>
<organism evidence="2 3">
    <name type="scientific">Brachionus plicatilis</name>
    <name type="common">Marine rotifer</name>
    <name type="synonym">Brachionus muelleri</name>
    <dbReference type="NCBI Taxonomy" id="10195"/>
    <lineage>
        <taxon>Eukaryota</taxon>
        <taxon>Metazoa</taxon>
        <taxon>Spiralia</taxon>
        <taxon>Gnathifera</taxon>
        <taxon>Rotifera</taxon>
        <taxon>Eurotatoria</taxon>
        <taxon>Monogononta</taxon>
        <taxon>Pseudotrocha</taxon>
        <taxon>Ploima</taxon>
        <taxon>Brachionidae</taxon>
        <taxon>Brachionus</taxon>
    </lineage>
</organism>
<gene>
    <name evidence="2" type="ORF">BpHYR1_006562</name>
</gene>
<comment type="caution">
    <text evidence="2">The sequence shown here is derived from an EMBL/GenBank/DDBJ whole genome shotgun (WGS) entry which is preliminary data.</text>
</comment>
<proteinExistence type="predicted"/>
<evidence type="ECO:0000313" key="2">
    <source>
        <dbReference type="EMBL" id="RNA41104.1"/>
    </source>
</evidence>
<keyword evidence="1" id="KW-0472">Membrane</keyword>
<dbReference type="EMBL" id="REGN01000559">
    <property type="protein sequence ID" value="RNA41104.1"/>
    <property type="molecule type" value="Genomic_DNA"/>
</dbReference>
<keyword evidence="1" id="KW-0812">Transmembrane</keyword>
<evidence type="ECO:0000313" key="3">
    <source>
        <dbReference type="Proteomes" id="UP000276133"/>
    </source>
</evidence>
<evidence type="ECO:0000256" key="1">
    <source>
        <dbReference type="SAM" id="Phobius"/>
    </source>
</evidence>
<keyword evidence="1" id="KW-1133">Transmembrane helix</keyword>
<name>A0A3M7SZA2_BRAPC</name>
<reference evidence="2 3" key="1">
    <citation type="journal article" date="2018" name="Sci. Rep.">
        <title>Genomic signatures of local adaptation to the degree of environmental predictability in rotifers.</title>
        <authorList>
            <person name="Franch-Gras L."/>
            <person name="Hahn C."/>
            <person name="Garcia-Roger E.M."/>
            <person name="Carmona M.J."/>
            <person name="Serra M."/>
            <person name="Gomez A."/>
        </authorList>
    </citation>
    <scope>NUCLEOTIDE SEQUENCE [LARGE SCALE GENOMIC DNA]</scope>
    <source>
        <strain evidence="2">HYR1</strain>
    </source>
</reference>
<protein>
    <submittedName>
        <fullName evidence="2">Uncharacterized protein</fullName>
    </submittedName>
</protein>
<dbReference type="AlphaFoldDB" id="A0A3M7SZA2"/>
<keyword evidence="3" id="KW-1185">Reference proteome</keyword>
<sequence length="68" mass="7802">MGVLGGPKRLYTLIYGFSGLLIGNLDYIKERNCRLKKKQIKQLFKILLKPGTSVQLYIQTVLKNLSIY</sequence>
<feature type="transmembrane region" description="Helical" evidence="1">
    <location>
        <begin position="12"/>
        <end position="28"/>
    </location>
</feature>